<dbReference type="PROSITE" id="PS50022">
    <property type="entry name" value="FA58C_3"/>
    <property type="match status" value="1"/>
</dbReference>
<dbReference type="InterPro" id="IPR003595">
    <property type="entry name" value="Tyr_Pase_cat"/>
</dbReference>
<keyword evidence="4" id="KW-0378">Hydrolase</keyword>
<gene>
    <name evidence="8" type="ORF">PACLA_8A071113</name>
</gene>
<proteinExistence type="predicted"/>
<dbReference type="SUPFAM" id="SSF52799">
    <property type="entry name" value="(Phosphotyrosine protein) phosphatases II"/>
    <property type="match status" value="2"/>
</dbReference>
<reference evidence="8" key="1">
    <citation type="submission" date="2020-04" db="EMBL/GenBank/DDBJ databases">
        <authorList>
            <person name="Alioto T."/>
            <person name="Alioto T."/>
            <person name="Gomez Garrido J."/>
        </authorList>
    </citation>
    <scope>NUCLEOTIDE SEQUENCE</scope>
    <source>
        <strain evidence="8">A484AB</strain>
    </source>
</reference>
<dbReference type="SMART" id="SM00194">
    <property type="entry name" value="PTPc"/>
    <property type="match status" value="2"/>
</dbReference>
<dbReference type="OrthoDB" id="5988541at2759"/>
<evidence type="ECO:0000313" key="8">
    <source>
        <dbReference type="EMBL" id="CAB4015126.1"/>
    </source>
</evidence>
<keyword evidence="9" id="KW-1185">Reference proteome</keyword>
<name>A0A7D9ERQ7_PARCT</name>
<dbReference type="Gene3D" id="2.60.120.260">
    <property type="entry name" value="Galactose-binding domain-like"/>
    <property type="match status" value="1"/>
</dbReference>
<evidence type="ECO:0000256" key="4">
    <source>
        <dbReference type="ARBA" id="ARBA00022801"/>
    </source>
</evidence>
<dbReference type="PANTHER" id="PTHR19134">
    <property type="entry name" value="RECEPTOR-TYPE TYROSINE-PROTEIN PHOSPHATASE"/>
    <property type="match status" value="1"/>
</dbReference>
<dbReference type="Pfam" id="PF00102">
    <property type="entry name" value="Y_phosphatase"/>
    <property type="match status" value="2"/>
</dbReference>
<dbReference type="InterPro" id="IPR000242">
    <property type="entry name" value="PTP_cat"/>
</dbReference>
<dbReference type="PROSITE" id="PS50853">
    <property type="entry name" value="FN3"/>
    <property type="match status" value="1"/>
</dbReference>
<dbReference type="FunFam" id="3.90.190.10:FF:000062">
    <property type="entry name" value="Receptor-type tyrosine-protein phosphatase kappa"/>
    <property type="match status" value="1"/>
</dbReference>
<evidence type="ECO:0000256" key="3">
    <source>
        <dbReference type="ARBA" id="ARBA00022729"/>
    </source>
</evidence>
<dbReference type="EC" id="3.1.3.48" evidence="2"/>
<dbReference type="Proteomes" id="UP001152795">
    <property type="component" value="Unassembled WGS sequence"/>
</dbReference>
<dbReference type="FunFam" id="3.90.190.10:FF:000102">
    <property type="entry name" value="Receptor-type tyrosine-protein phosphatase"/>
    <property type="match status" value="1"/>
</dbReference>
<evidence type="ECO:0000256" key="2">
    <source>
        <dbReference type="ARBA" id="ARBA00013064"/>
    </source>
</evidence>
<dbReference type="PANTHER" id="PTHR19134:SF449">
    <property type="entry name" value="TYROSINE-PROTEIN PHOSPHATASE 1"/>
    <property type="match status" value="1"/>
</dbReference>
<dbReference type="SUPFAM" id="SSF49265">
    <property type="entry name" value="Fibronectin type III"/>
    <property type="match status" value="1"/>
</dbReference>
<dbReference type="Gene3D" id="3.90.190.10">
    <property type="entry name" value="Protein tyrosine phosphatase superfamily"/>
    <property type="match status" value="2"/>
</dbReference>
<dbReference type="InterPro" id="IPR003961">
    <property type="entry name" value="FN3_dom"/>
</dbReference>
<dbReference type="SMART" id="SM00404">
    <property type="entry name" value="PTPc_motif"/>
    <property type="match status" value="2"/>
</dbReference>
<dbReference type="CDD" id="cd00047">
    <property type="entry name" value="PTPc"/>
    <property type="match status" value="1"/>
</dbReference>
<evidence type="ECO:0000256" key="7">
    <source>
        <dbReference type="ARBA" id="ARBA00051722"/>
    </source>
</evidence>
<dbReference type="InterPro" id="IPR016130">
    <property type="entry name" value="Tyr_Pase_AS"/>
</dbReference>
<evidence type="ECO:0000313" key="9">
    <source>
        <dbReference type="Proteomes" id="UP001152795"/>
    </source>
</evidence>
<comment type="catalytic activity">
    <reaction evidence="7">
        <text>O-phospho-L-tyrosyl-[protein] + H2O = L-tyrosyl-[protein] + phosphate</text>
        <dbReference type="Rhea" id="RHEA:10684"/>
        <dbReference type="Rhea" id="RHEA-COMP:10136"/>
        <dbReference type="Rhea" id="RHEA-COMP:20101"/>
        <dbReference type="ChEBI" id="CHEBI:15377"/>
        <dbReference type="ChEBI" id="CHEBI:43474"/>
        <dbReference type="ChEBI" id="CHEBI:46858"/>
        <dbReference type="ChEBI" id="CHEBI:61978"/>
        <dbReference type="EC" id="3.1.3.48"/>
    </reaction>
</comment>
<evidence type="ECO:0000256" key="1">
    <source>
        <dbReference type="ARBA" id="ARBA00004167"/>
    </source>
</evidence>
<comment type="caution">
    <text evidence="8">The sequence shown here is derived from an EMBL/GenBank/DDBJ whole genome shotgun (WGS) entry which is preliminary data.</text>
</comment>
<keyword evidence="8" id="KW-0675">Receptor</keyword>
<keyword evidence="5" id="KW-0904">Protein phosphatase</keyword>
<dbReference type="InterPro" id="IPR029021">
    <property type="entry name" value="Prot-tyrosine_phosphatase-like"/>
</dbReference>
<evidence type="ECO:0000256" key="5">
    <source>
        <dbReference type="ARBA" id="ARBA00022912"/>
    </source>
</evidence>
<accession>A0A7D9ERQ7</accession>
<dbReference type="PROSITE" id="PS50055">
    <property type="entry name" value="TYR_PHOSPHATASE_PTP"/>
    <property type="match status" value="2"/>
</dbReference>
<dbReference type="InterPro" id="IPR000421">
    <property type="entry name" value="FA58C"/>
</dbReference>
<dbReference type="InterPro" id="IPR036116">
    <property type="entry name" value="FN3_sf"/>
</dbReference>
<dbReference type="InterPro" id="IPR000387">
    <property type="entry name" value="Tyr_Pase_dom"/>
</dbReference>
<dbReference type="AlphaFoldDB" id="A0A7D9ERQ7"/>
<comment type="subcellular location">
    <subcellularLocation>
        <location evidence="1">Membrane</location>
        <topology evidence="1">Single-pass membrane protein</topology>
    </subcellularLocation>
</comment>
<dbReference type="GO" id="GO:0016020">
    <property type="term" value="C:membrane"/>
    <property type="evidence" value="ECO:0007669"/>
    <property type="project" value="UniProtKB-SubCell"/>
</dbReference>
<keyword evidence="3" id="KW-0732">Signal</keyword>
<dbReference type="PRINTS" id="PR00700">
    <property type="entry name" value="PRTYPHPHTASE"/>
</dbReference>
<dbReference type="EMBL" id="CACRXK020008593">
    <property type="protein sequence ID" value="CAB4015126.1"/>
    <property type="molecule type" value="Genomic_DNA"/>
</dbReference>
<dbReference type="PROSITE" id="PS00383">
    <property type="entry name" value="TYR_PHOSPHATASE_1"/>
    <property type="match status" value="1"/>
</dbReference>
<dbReference type="CDD" id="cd00063">
    <property type="entry name" value="FN3"/>
    <property type="match status" value="1"/>
</dbReference>
<evidence type="ECO:0000256" key="6">
    <source>
        <dbReference type="ARBA" id="ARBA00023136"/>
    </source>
</evidence>
<dbReference type="PROSITE" id="PS50056">
    <property type="entry name" value="TYR_PHOSPHATASE_2"/>
    <property type="match status" value="2"/>
</dbReference>
<protein>
    <recommendedName>
        <fullName evidence="2">protein-tyrosine-phosphatase</fullName>
        <ecNumber evidence="2">3.1.3.48</ecNumber>
    </recommendedName>
</protein>
<organism evidence="8 9">
    <name type="scientific">Paramuricea clavata</name>
    <name type="common">Red gorgonian</name>
    <name type="synonym">Violescent sea-whip</name>
    <dbReference type="NCBI Taxonomy" id="317549"/>
    <lineage>
        <taxon>Eukaryota</taxon>
        <taxon>Metazoa</taxon>
        <taxon>Cnidaria</taxon>
        <taxon>Anthozoa</taxon>
        <taxon>Octocorallia</taxon>
        <taxon>Malacalcyonacea</taxon>
        <taxon>Plexauridae</taxon>
        <taxon>Paramuricea</taxon>
    </lineage>
</organism>
<sequence length="829" mass="94861">MGNKEQTKWSESYSMKYSHAETLVNSNSSTQITGNKNGYQGSITQLGRVYNARYIKIQSTGTKNKDFCLRLELCGEVQTPAPVYNIKVMSYNYSARVTWKIPAPKDSSYIMKIIVYLNGAEYQNISRGTQIDIKGLKLYTEYTVGIVTEDGSSQRSNKVSKHFGETNEAVEGDDGGMIGIVVGSSVAVVFIIIGVVLAVIFFRRRTHRRYKATETDLEEDCDENLEMKEIEDSANQEGIYLNETVDDEEKAPPPIPVTEFSHYVNDLKANENYKFTKQYDDLPKNMKTSWEAAKKPFNQQKNRYGNIVTYDYCRVVLSGDENDDYINASYIDGIKENSYIASQGPTINTLNDMWRMVWEQSSYSIVMVTSLVELFKPKCEKYWPDKGNVKYGDIEVTLKDTEEFAYYVIHTLQIKKDGEEREVRHYYFQSWPDHGVPKYPTELLAFRRHFRTHHMEQFGPIVVHCSAGVGRTGVFLAVDTILDKLEKGVINSIDVFGQVCEMRERRMNMVQTLEQYIFVHEAILETILCGMNEVDSTEVQREFETLREIKDNGMTGFQEKFKRLGEISPKLSPDACTAALLKGNYDKNRDEDIYPAEGNRVPLQYVDGVVDSDYINAVFVDGHLERNYFIATQSPLPNTINDFWRMVHSQKSSTVVLLNCVEDGTPFPRFWPINRGEPTQYDSLTVQLDSEKESDGIWTRKFILAPYPDLSDGQVVNIFHYTNWPDHYVPSDADAIITLTSLVENSRKNYGQRPIIVACSDGAGRTGTYIAISNLLERMKIEHAMDVFQAIKIIRGIRPQFVENAKQYEFCYTAIMAFLDGFSDYANFE</sequence>
<dbReference type="GO" id="GO:0004725">
    <property type="term" value="F:protein tyrosine phosphatase activity"/>
    <property type="evidence" value="ECO:0007669"/>
    <property type="project" value="UniProtKB-EC"/>
</dbReference>
<dbReference type="InterPro" id="IPR050348">
    <property type="entry name" value="Protein-Tyr_Phosphatase"/>
</dbReference>
<keyword evidence="6" id="KW-0472">Membrane</keyword>